<evidence type="ECO:0000313" key="3">
    <source>
        <dbReference type="EMBL" id="RIW13969.1"/>
    </source>
</evidence>
<protein>
    <submittedName>
        <fullName evidence="3">PorT family protein</fullName>
    </submittedName>
</protein>
<reference evidence="3 4" key="1">
    <citation type="submission" date="2018-09" db="EMBL/GenBank/DDBJ databases">
        <authorList>
            <person name="Wang X."/>
            <person name="Du Z."/>
        </authorList>
    </citation>
    <scope>NUCLEOTIDE SEQUENCE [LARGE SCALE GENOMIC DNA]</scope>
    <source>
        <strain evidence="3 4">N3</strain>
    </source>
</reference>
<dbReference type="AlphaFoldDB" id="A0A418PPF5"/>
<comment type="caution">
    <text evidence="3">The sequence shown here is derived from an EMBL/GenBank/DDBJ whole genome shotgun (WGS) entry which is preliminary data.</text>
</comment>
<proteinExistence type="predicted"/>
<dbReference type="InterPro" id="IPR025665">
    <property type="entry name" value="Beta-barrel_OMP_2"/>
</dbReference>
<dbReference type="Proteomes" id="UP000283522">
    <property type="component" value="Unassembled WGS sequence"/>
</dbReference>
<feature type="signal peptide" evidence="1">
    <location>
        <begin position="1"/>
        <end position="19"/>
    </location>
</feature>
<dbReference type="OrthoDB" id="1001536at2"/>
<name>A0A418PPF5_9BACT</name>
<dbReference type="EMBL" id="QXML01000007">
    <property type="protein sequence ID" value="RIW13969.1"/>
    <property type="molecule type" value="Genomic_DNA"/>
</dbReference>
<feature type="chain" id="PRO_5019166165" evidence="1">
    <location>
        <begin position="20"/>
        <end position="197"/>
    </location>
</feature>
<keyword evidence="1" id="KW-0732">Signal</keyword>
<gene>
    <name evidence="3" type="ORF">D0X99_14245</name>
</gene>
<organism evidence="3 4">
    <name type="scientific">Algoriphagus lacus</name>
    <dbReference type="NCBI Taxonomy" id="2056311"/>
    <lineage>
        <taxon>Bacteria</taxon>
        <taxon>Pseudomonadati</taxon>
        <taxon>Bacteroidota</taxon>
        <taxon>Cytophagia</taxon>
        <taxon>Cytophagales</taxon>
        <taxon>Cyclobacteriaceae</taxon>
        <taxon>Algoriphagus</taxon>
    </lineage>
</organism>
<keyword evidence="4" id="KW-1185">Reference proteome</keyword>
<evidence type="ECO:0000259" key="2">
    <source>
        <dbReference type="Pfam" id="PF13568"/>
    </source>
</evidence>
<dbReference type="RefSeq" id="WP_119478512.1">
    <property type="nucleotide sequence ID" value="NZ_QXML01000007.1"/>
</dbReference>
<evidence type="ECO:0000256" key="1">
    <source>
        <dbReference type="SAM" id="SignalP"/>
    </source>
</evidence>
<sequence>MRKIIVLLFLSFFALESYSQGFSFGPKIGVSSTTLKFDNDEIEGGDNQTGYHIGAFARFGGAGLFIQPEVLFTQTSGDFKYNGFNPGGDPDFEADFNRLDIPVMVGFRMFKILRLQAGPIASINLKTDISNAGDDIQDVDTNSATFGYQAGLGIDIGNLFIDAKYEGGLSGVVESIGGYSTDQRLNQWVLSLGFKLF</sequence>
<evidence type="ECO:0000313" key="4">
    <source>
        <dbReference type="Proteomes" id="UP000283522"/>
    </source>
</evidence>
<accession>A0A418PPF5</accession>
<feature type="domain" description="Outer membrane protein beta-barrel" evidence="2">
    <location>
        <begin position="20"/>
        <end position="171"/>
    </location>
</feature>
<dbReference type="Pfam" id="PF13568">
    <property type="entry name" value="OMP_b-brl_2"/>
    <property type="match status" value="1"/>
</dbReference>